<dbReference type="PANTHER" id="PTHR37305">
    <property type="entry name" value="INTEGRAL MEMBRANE PROTEIN-RELATED"/>
    <property type="match status" value="1"/>
</dbReference>
<protein>
    <submittedName>
        <fullName evidence="2">ABC transporter permease</fullName>
    </submittedName>
</protein>
<comment type="caution">
    <text evidence="2">The sequence shown here is derived from an EMBL/GenBank/DDBJ whole genome shotgun (WGS) entry which is preliminary data.</text>
</comment>
<dbReference type="AlphaFoldDB" id="A0A433XNA7"/>
<name>A0A433XNA7_9BACL</name>
<dbReference type="Proteomes" id="UP000272464">
    <property type="component" value="Unassembled WGS sequence"/>
</dbReference>
<proteinExistence type="predicted"/>
<feature type="transmembrane region" description="Helical" evidence="1">
    <location>
        <begin position="147"/>
        <end position="169"/>
    </location>
</feature>
<sequence>MYKWTASYFNELTLLFYRRKVILIALFSAALPVLIAFALKGLEPLLALLAVGPSFPIEMLSLYTGLWIPLVIMTLTADLFPHEVASRTLKLAFLRPVTRLQVFLSRAAALATSVGGILVILFITTFLCTLFAGTLTGFGEVLSNLKAYAAAFIAMLAVSAVFVFIAQFFKSVSGFVITALVLYAGFKVAPFLLSSFSAFSPLNYTDWHMLWLSSYVRAGTLITGTLFLLASSVLFFSLGYYKFDRTQV</sequence>
<feature type="transmembrane region" description="Helical" evidence="1">
    <location>
        <begin position="102"/>
        <end position="135"/>
    </location>
</feature>
<feature type="transmembrane region" description="Helical" evidence="1">
    <location>
        <begin position="21"/>
        <end position="39"/>
    </location>
</feature>
<organism evidence="2 3">
    <name type="scientific">Paenibacillus zeisoli</name>
    <dbReference type="NCBI Taxonomy" id="2496267"/>
    <lineage>
        <taxon>Bacteria</taxon>
        <taxon>Bacillati</taxon>
        <taxon>Bacillota</taxon>
        <taxon>Bacilli</taxon>
        <taxon>Bacillales</taxon>
        <taxon>Paenibacillaceae</taxon>
        <taxon>Paenibacillus</taxon>
    </lineage>
</organism>
<gene>
    <name evidence="2" type="ORF">EJP77_00765</name>
</gene>
<evidence type="ECO:0000313" key="3">
    <source>
        <dbReference type="Proteomes" id="UP000272464"/>
    </source>
</evidence>
<dbReference type="Pfam" id="PF12730">
    <property type="entry name" value="ABC2_membrane_4"/>
    <property type="match status" value="1"/>
</dbReference>
<dbReference type="PANTHER" id="PTHR37305:SF1">
    <property type="entry name" value="MEMBRANE PROTEIN"/>
    <property type="match status" value="1"/>
</dbReference>
<dbReference type="EMBL" id="RZNX01000001">
    <property type="protein sequence ID" value="RUT35587.1"/>
    <property type="molecule type" value="Genomic_DNA"/>
</dbReference>
<reference evidence="2 3" key="1">
    <citation type="submission" date="2018-12" db="EMBL/GenBank/DDBJ databases">
        <authorList>
            <person name="Sun L."/>
            <person name="Chen Z."/>
        </authorList>
    </citation>
    <scope>NUCLEOTIDE SEQUENCE [LARGE SCALE GENOMIC DNA]</scope>
    <source>
        <strain evidence="2 3">3-5-3</strain>
    </source>
</reference>
<feature type="transmembrane region" description="Helical" evidence="1">
    <location>
        <begin position="219"/>
        <end position="241"/>
    </location>
</feature>
<dbReference type="RefSeq" id="WP_127197287.1">
    <property type="nucleotide sequence ID" value="NZ_RZNX01000001.1"/>
</dbReference>
<dbReference type="OrthoDB" id="1711106at2"/>
<accession>A0A433XNA7</accession>
<keyword evidence="3" id="KW-1185">Reference proteome</keyword>
<feature type="transmembrane region" description="Helical" evidence="1">
    <location>
        <begin position="59"/>
        <end position="81"/>
    </location>
</feature>
<keyword evidence="1" id="KW-1133">Transmembrane helix</keyword>
<feature type="transmembrane region" description="Helical" evidence="1">
    <location>
        <begin position="176"/>
        <end position="199"/>
    </location>
</feature>
<evidence type="ECO:0000256" key="1">
    <source>
        <dbReference type="SAM" id="Phobius"/>
    </source>
</evidence>
<keyword evidence="1" id="KW-0812">Transmembrane</keyword>
<evidence type="ECO:0000313" key="2">
    <source>
        <dbReference type="EMBL" id="RUT35587.1"/>
    </source>
</evidence>
<keyword evidence="1" id="KW-0472">Membrane</keyword>